<dbReference type="InterPro" id="IPR000719">
    <property type="entry name" value="Prot_kinase_dom"/>
</dbReference>
<dbReference type="SMART" id="SM00220">
    <property type="entry name" value="S_TKc"/>
    <property type="match status" value="1"/>
</dbReference>
<evidence type="ECO:0000256" key="4">
    <source>
        <dbReference type="ARBA" id="ARBA00022741"/>
    </source>
</evidence>
<evidence type="ECO:0000259" key="9">
    <source>
        <dbReference type="PROSITE" id="PS50011"/>
    </source>
</evidence>
<organism evidence="10">
    <name type="scientific">Lotharella oceanica</name>
    <dbReference type="NCBI Taxonomy" id="641309"/>
    <lineage>
        <taxon>Eukaryota</taxon>
        <taxon>Sar</taxon>
        <taxon>Rhizaria</taxon>
        <taxon>Cercozoa</taxon>
        <taxon>Chlorarachniophyceae</taxon>
        <taxon>Lotharella</taxon>
    </lineage>
</organism>
<gene>
    <name evidence="10" type="ORF">LSP00402_LOCUS9721</name>
</gene>
<evidence type="ECO:0000256" key="6">
    <source>
        <dbReference type="ARBA" id="ARBA00022840"/>
    </source>
</evidence>
<keyword evidence="4" id="KW-0547">Nucleotide-binding</keyword>
<sequence length="443" mass="50434">MKVKQPGGNHRHYPCSHRGYILKEMIGRGSYGKVYKANVCTISWERFVKAAEHNGIGQGVIESLKEAGIDKNTDRLLEANDIEIRDIIGVRSKVNLESIFDAVESSRTETKQRVAIKILDEDRNEWEDVQREIHIMHDVHHENIVSVYAAFLKNGPMDQVWLVMPLLGMGSLRGMIKEVPRFKHGIKDPKLLASILEQILSALVYLHEDGRVHRDLKAANLLMSEDGEIKLGDFGLTANMAYDLESFVGTPNFMAPEVIKGRSYCMKADVWSFGITALELAYGKTPNSKLKGKEILAAIVSNPAPSCSSHCYERHKLMPRTFRKLIEKCLHKDPNQRPTARQLLSFGFFKNTRGKEYIINSCVKHILATCDKRRKKEASNGKLIAPEHTKYWMLPDVGSFILPESCRRKLGNEGQRRKDVRMKSPQMKDRSYWLAPSAHEFAY</sequence>
<comment type="catalytic activity">
    <reaction evidence="7">
        <text>L-threonyl-[protein] + ATP = O-phospho-L-threonyl-[protein] + ADP + H(+)</text>
        <dbReference type="Rhea" id="RHEA:46608"/>
        <dbReference type="Rhea" id="RHEA-COMP:11060"/>
        <dbReference type="Rhea" id="RHEA-COMP:11605"/>
        <dbReference type="ChEBI" id="CHEBI:15378"/>
        <dbReference type="ChEBI" id="CHEBI:30013"/>
        <dbReference type="ChEBI" id="CHEBI:30616"/>
        <dbReference type="ChEBI" id="CHEBI:61977"/>
        <dbReference type="ChEBI" id="CHEBI:456216"/>
        <dbReference type="EC" id="2.7.11.1"/>
    </reaction>
</comment>
<keyword evidence="2" id="KW-0723">Serine/threonine-protein kinase</keyword>
<dbReference type="GO" id="GO:0005737">
    <property type="term" value="C:cytoplasm"/>
    <property type="evidence" value="ECO:0007669"/>
    <property type="project" value="TreeGrafter"/>
</dbReference>
<evidence type="ECO:0000256" key="7">
    <source>
        <dbReference type="ARBA" id="ARBA00047899"/>
    </source>
</evidence>
<evidence type="ECO:0000256" key="5">
    <source>
        <dbReference type="ARBA" id="ARBA00022777"/>
    </source>
</evidence>
<dbReference type="PANTHER" id="PTHR48012">
    <property type="entry name" value="STERILE20-LIKE KINASE, ISOFORM B-RELATED"/>
    <property type="match status" value="1"/>
</dbReference>
<dbReference type="PROSITE" id="PS50011">
    <property type="entry name" value="PROTEIN_KINASE_DOM"/>
    <property type="match status" value="1"/>
</dbReference>
<evidence type="ECO:0000313" key="10">
    <source>
        <dbReference type="EMBL" id="CAD9763577.1"/>
    </source>
</evidence>
<comment type="catalytic activity">
    <reaction evidence="8">
        <text>L-seryl-[protein] + ATP = O-phospho-L-seryl-[protein] + ADP + H(+)</text>
        <dbReference type="Rhea" id="RHEA:17989"/>
        <dbReference type="Rhea" id="RHEA-COMP:9863"/>
        <dbReference type="Rhea" id="RHEA-COMP:11604"/>
        <dbReference type="ChEBI" id="CHEBI:15378"/>
        <dbReference type="ChEBI" id="CHEBI:29999"/>
        <dbReference type="ChEBI" id="CHEBI:30616"/>
        <dbReference type="ChEBI" id="CHEBI:83421"/>
        <dbReference type="ChEBI" id="CHEBI:456216"/>
        <dbReference type="EC" id="2.7.11.1"/>
    </reaction>
</comment>
<dbReference type="SUPFAM" id="SSF56112">
    <property type="entry name" value="Protein kinase-like (PK-like)"/>
    <property type="match status" value="1"/>
</dbReference>
<keyword evidence="5" id="KW-0418">Kinase</keyword>
<dbReference type="EMBL" id="HBHP01015672">
    <property type="protein sequence ID" value="CAD9763577.1"/>
    <property type="molecule type" value="Transcribed_RNA"/>
</dbReference>
<dbReference type="Gene3D" id="1.10.510.10">
    <property type="entry name" value="Transferase(Phosphotransferase) domain 1"/>
    <property type="match status" value="1"/>
</dbReference>
<evidence type="ECO:0000256" key="8">
    <source>
        <dbReference type="ARBA" id="ARBA00048679"/>
    </source>
</evidence>
<comment type="similarity">
    <text evidence="1">Belongs to the protein kinase superfamily. STE Ser/Thr protein kinase family. STE20 subfamily.</text>
</comment>
<accession>A0A7S2TPM6</accession>
<protein>
    <recommendedName>
        <fullName evidence="9">Protein kinase domain-containing protein</fullName>
    </recommendedName>
</protein>
<dbReference type="InterPro" id="IPR050629">
    <property type="entry name" value="STE20/SPS1-PAK"/>
</dbReference>
<evidence type="ECO:0000256" key="3">
    <source>
        <dbReference type="ARBA" id="ARBA00022679"/>
    </source>
</evidence>
<dbReference type="InterPro" id="IPR011009">
    <property type="entry name" value="Kinase-like_dom_sf"/>
</dbReference>
<dbReference type="PANTHER" id="PTHR48012:SF10">
    <property type="entry name" value="FI20177P1"/>
    <property type="match status" value="1"/>
</dbReference>
<dbReference type="AlphaFoldDB" id="A0A7S2TPM6"/>
<dbReference type="Pfam" id="PF00069">
    <property type="entry name" value="Pkinase"/>
    <property type="match status" value="1"/>
</dbReference>
<proteinExistence type="inferred from homology"/>
<evidence type="ECO:0000256" key="2">
    <source>
        <dbReference type="ARBA" id="ARBA00022527"/>
    </source>
</evidence>
<name>A0A7S2TPM6_9EUKA</name>
<feature type="domain" description="Protein kinase" evidence="9">
    <location>
        <begin position="20"/>
        <end position="349"/>
    </location>
</feature>
<evidence type="ECO:0000256" key="1">
    <source>
        <dbReference type="ARBA" id="ARBA00008874"/>
    </source>
</evidence>
<reference evidence="10" key="1">
    <citation type="submission" date="2021-01" db="EMBL/GenBank/DDBJ databases">
        <authorList>
            <person name="Corre E."/>
            <person name="Pelletier E."/>
            <person name="Niang G."/>
            <person name="Scheremetjew M."/>
            <person name="Finn R."/>
            <person name="Kale V."/>
            <person name="Holt S."/>
            <person name="Cochrane G."/>
            <person name="Meng A."/>
            <person name="Brown T."/>
            <person name="Cohen L."/>
        </authorList>
    </citation>
    <scope>NUCLEOTIDE SEQUENCE</scope>
    <source>
        <strain evidence="10">CCMP622</strain>
    </source>
</reference>
<keyword evidence="3" id="KW-0808">Transferase</keyword>
<dbReference type="GO" id="GO:0004674">
    <property type="term" value="F:protein serine/threonine kinase activity"/>
    <property type="evidence" value="ECO:0007669"/>
    <property type="project" value="UniProtKB-KW"/>
</dbReference>
<dbReference type="GO" id="GO:0005524">
    <property type="term" value="F:ATP binding"/>
    <property type="evidence" value="ECO:0007669"/>
    <property type="project" value="UniProtKB-KW"/>
</dbReference>
<keyword evidence="6" id="KW-0067">ATP-binding</keyword>